<evidence type="ECO:0000313" key="1">
    <source>
        <dbReference type="EMBL" id="WAQ83951.1"/>
    </source>
</evidence>
<reference evidence="1" key="1">
    <citation type="submission" date="2022-10" db="EMBL/GenBank/DDBJ databases">
        <title>Puccinia triticina Genome sequencing and assembly.</title>
        <authorList>
            <person name="Li C."/>
        </authorList>
    </citation>
    <scope>NUCLEOTIDE SEQUENCE</scope>
    <source>
        <strain evidence="1">Pt15</strain>
    </source>
</reference>
<name>A0ABY7CIJ7_9BASI</name>
<gene>
    <name evidence="1" type="ORF">PtA15_4A402</name>
</gene>
<dbReference type="RefSeq" id="XP_053019506.1">
    <property type="nucleotide sequence ID" value="XM_053168282.1"/>
</dbReference>
<accession>A0ABY7CIJ7</accession>
<dbReference type="GeneID" id="77809177"/>
<proteinExistence type="predicted"/>
<evidence type="ECO:0000313" key="2">
    <source>
        <dbReference type="Proteomes" id="UP001164743"/>
    </source>
</evidence>
<organism evidence="1 2">
    <name type="scientific">Puccinia triticina</name>
    <dbReference type="NCBI Taxonomy" id="208348"/>
    <lineage>
        <taxon>Eukaryota</taxon>
        <taxon>Fungi</taxon>
        <taxon>Dikarya</taxon>
        <taxon>Basidiomycota</taxon>
        <taxon>Pucciniomycotina</taxon>
        <taxon>Pucciniomycetes</taxon>
        <taxon>Pucciniales</taxon>
        <taxon>Pucciniaceae</taxon>
        <taxon>Puccinia</taxon>
    </lineage>
</organism>
<keyword evidence="2" id="KW-1185">Reference proteome</keyword>
<sequence>MGLLGVKQVNQLGKEVCIDTAQDSNEDNQKAVDYARKTKKKPHKDKDGFDHARLYFYEPGEGPNQVKSSIHH</sequence>
<dbReference type="Proteomes" id="UP001164743">
    <property type="component" value="Chromosome 4A"/>
</dbReference>
<dbReference type="EMBL" id="CP110424">
    <property type="protein sequence ID" value="WAQ83951.1"/>
    <property type="molecule type" value="Genomic_DNA"/>
</dbReference>
<protein>
    <submittedName>
        <fullName evidence="1">Uncharacterized protein</fullName>
    </submittedName>
</protein>